<evidence type="ECO:0000256" key="1">
    <source>
        <dbReference type="ARBA" id="ARBA00006611"/>
    </source>
</evidence>
<dbReference type="InterPro" id="IPR007831">
    <property type="entry name" value="T2SS_GspE_N"/>
</dbReference>
<evidence type="ECO:0000256" key="2">
    <source>
        <dbReference type="ARBA" id="ARBA00022741"/>
    </source>
</evidence>
<proteinExistence type="inferred from homology"/>
<dbReference type="InterPro" id="IPR027417">
    <property type="entry name" value="P-loop_NTPase"/>
</dbReference>
<dbReference type="Pfam" id="PF05157">
    <property type="entry name" value="MshEN"/>
    <property type="match status" value="1"/>
</dbReference>
<dbReference type="FunFam" id="3.40.50.300:FF:000398">
    <property type="entry name" value="Type IV pilus assembly ATPase PilB"/>
    <property type="match status" value="1"/>
</dbReference>
<dbReference type="Gene3D" id="3.30.450.90">
    <property type="match status" value="1"/>
</dbReference>
<dbReference type="InterPro" id="IPR001482">
    <property type="entry name" value="T2SS/T4SS_dom"/>
</dbReference>
<protein>
    <submittedName>
        <fullName evidence="6">Type II secretion system protein GspE</fullName>
    </submittedName>
</protein>
<sequence length="570" mass="63821">MAQDRRRLGDILVEAGILSKEEIEETVKTKGSKKLGDALREAGLISEEQLLEVLEFQLGIPRVRLAYVPVDTQLTRLVSQEFAERNGLFPLDKNERRLRVAMSDPMDYMALDDLRMATGFEIEPVLASRVEIEKAVETYYNESTSDFTSFSVEQDEPQNPSANQLADDETEAPIIRMVNQTIVAALEKKASDIHLDPQETRFSVRYRIDGRMQTERSISKEHQNAVTARVKIMADLNITETRLPQDGRVKVTLENTPVDLRISTMPTVYGEKIVIRVLDMTEAVKEIDELDFNKRSEKAFRSFVRRPSGMVLITGPTGSGKTTTLYAALHHRNTAEENIITVEDPVEYQMEGINQMQVKPDIGLTFSSGLRAILRQDPDVVMVGEIRDSETAEIAVRASLTGHLVFSTIHTNSAVATIPRLIDMGVEPYLVMSSLSGIVSQRLVRRICPDCRASYTPSETERRSLAKRGMHADELYYGTGCSRCADSGYKGRMAVHEVLTIDDELRRLVLNQSPVSDIHKHLLENDMLYLLDDGFLKAVQGKTTMEEVLRVAAEENDAAEEGSDADGPRG</sequence>
<evidence type="ECO:0000256" key="4">
    <source>
        <dbReference type="SAM" id="MobiDB-lite"/>
    </source>
</evidence>
<feature type="region of interest" description="Disordered" evidence="4">
    <location>
        <begin position="149"/>
        <end position="170"/>
    </location>
</feature>
<dbReference type="GO" id="GO:0016887">
    <property type="term" value="F:ATP hydrolysis activity"/>
    <property type="evidence" value="ECO:0007669"/>
    <property type="project" value="TreeGrafter"/>
</dbReference>
<evidence type="ECO:0000313" key="6">
    <source>
        <dbReference type="EMBL" id="PRO64903.1"/>
    </source>
</evidence>
<organism evidence="6 7">
    <name type="scientific">Alkalicoccus urumqiensis</name>
    <name type="common">Bacillus urumqiensis</name>
    <dbReference type="NCBI Taxonomy" id="1548213"/>
    <lineage>
        <taxon>Bacteria</taxon>
        <taxon>Bacillati</taxon>
        <taxon>Bacillota</taxon>
        <taxon>Bacilli</taxon>
        <taxon>Bacillales</taxon>
        <taxon>Bacillaceae</taxon>
        <taxon>Alkalicoccus</taxon>
    </lineage>
</organism>
<keyword evidence="3" id="KW-0067">ATP-binding</keyword>
<evidence type="ECO:0000259" key="5">
    <source>
        <dbReference type="PROSITE" id="PS00662"/>
    </source>
</evidence>
<dbReference type="Pfam" id="PF00437">
    <property type="entry name" value="T2SSE"/>
    <property type="match status" value="1"/>
</dbReference>
<dbReference type="PANTHER" id="PTHR30258">
    <property type="entry name" value="TYPE II SECRETION SYSTEM PROTEIN GSPE-RELATED"/>
    <property type="match status" value="1"/>
</dbReference>
<dbReference type="GO" id="GO:0005524">
    <property type="term" value="F:ATP binding"/>
    <property type="evidence" value="ECO:0007669"/>
    <property type="project" value="UniProtKB-KW"/>
</dbReference>
<dbReference type="PROSITE" id="PS00662">
    <property type="entry name" value="T2SP_E"/>
    <property type="match status" value="1"/>
</dbReference>
<dbReference type="RefSeq" id="WP_105959758.1">
    <property type="nucleotide sequence ID" value="NZ_PVNS01000011.1"/>
</dbReference>
<dbReference type="OrthoDB" id="9808272at2"/>
<dbReference type="Gene3D" id="3.30.300.160">
    <property type="entry name" value="Type II secretion system, protein E, N-terminal domain"/>
    <property type="match status" value="1"/>
</dbReference>
<keyword evidence="2" id="KW-0547">Nucleotide-binding</keyword>
<dbReference type="EMBL" id="PVNS01000011">
    <property type="protein sequence ID" value="PRO64903.1"/>
    <property type="molecule type" value="Genomic_DNA"/>
</dbReference>
<name>A0A2P6MF56_ALKUR</name>
<dbReference type="InterPro" id="IPR003593">
    <property type="entry name" value="AAA+_ATPase"/>
</dbReference>
<dbReference type="FunFam" id="3.30.450.90:FF:000001">
    <property type="entry name" value="Type II secretion system ATPase GspE"/>
    <property type="match status" value="1"/>
</dbReference>
<comment type="similarity">
    <text evidence="1">Belongs to the GSP E family.</text>
</comment>
<evidence type="ECO:0000256" key="3">
    <source>
        <dbReference type="ARBA" id="ARBA00022840"/>
    </source>
</evidence>
<dbReference type="SUPFAM" id="SSF52540">
    <property type="entry name" value="P-loop containing nucleoside triphosphate hydrolases"/>
    <property type="match status" value="1"/>
</dbReference>
<dbReference type="InterPro" id="IPR037257">
    <property type="entry name" value="T2SS_E_N_sf"/>
</dbReference>
<comment type="caution">
    <text evidence="6">The sequence shown here is derived from an EMBL/GenBank/DDBJ whole genome shotgun (WGS) entry which is preliminary data.</text>
</comment>
<dbReference type="AlphaFoldDB" id="A0A2P6MF56"/>
<dbReference type="PANTHER" id="PTHR30258:SF3">
    <property type="entry name" value="SLL1921 PROTEIN"/>
    <property type="match status" value="1"/>
</dbReference>
<dbReference type="SMART" id="SM00382">
    <property type="entry name" value="AAA"/>
    <property type="match status" value="1"/>
</dbReference>
<dbReference type="CDD" id="cd01129">
    <property type="entry name" value="PulE-GspE-like"/>
    <property type="match status" value="1"/>
</dbReference>
<dbReference type="Proteomes" id="UP000243650">
    <property type="component" value="Unassembled WGS sequence"/>
</dbReference>
<feature type="compositionally biased region" description="Polar residues" evidence="4">
    <location>
        <begin position="149"/>
        <end position="164"/>
    </location>
</feature>
<reference evidence="6 7" key="1">
    <citation type="submission" date="2018-03" db="EMBL/GenBank/DDBJ databases">
        <title>Bacillus urumqiensis sp. nov., a moderately haloalkaliphilic bacterium isolated from a salt lake.</title>
        <authorList>
            <person name="Zhao B."/>
            <person name="Liao Z."/>
        </authorList>
    </citation>
    <scope>NUCLEOTIDE SEQUENCE [LARGE SCALE GENOMIC DNA]</scope>
    <source>
        <strain evidence="6 7">BZ-SZ-XJ18</strain>
    </source>
</reference>
<evidence type="ECO:0000313" key="7">
    <source>
        <dbReference type="Proteomes" id="UP000243650"/>
    </source>
</evidence>
<dbReference type="Gene3D" id="3.40.50.300">
    <property type="entry name" value="P-loop containing nucleotide triphosphate hydrolases"/>
    <property type="match status" value="1"/>
</dbReference>
<gene>
    <name evidence="6" type="ORF">C6I21_12215</name>
</gene>
<feature type="domain" description="Bacterial type II secretion system protein E" evidence="5">
    <location>
        <begin position="374"/>
        <end position="388"/>
    </location>
</feature>
<dbReference type="SUPFAM" id="SSF160246">
    <property type="entry name" value="EspE N-terminal domain-like"/>
    <property type="match status" value="1"/>
</dbReference>
<accession>A0A2P6MF56</accession>
<dbReference type="GO" id="GO:0005886">
    <property type="term" value="C:plasma membrane"/>
    <property type="evidence" value="ECO:0007669"/>
    <property type="project" value="TreeGrafter"/>
</dbReference>
<keyword evidence="7" id="KW-1185">Reference proteome</keyword>